<comment type="caution">
    <text evidence="1">The sequence shown here is derived from an EMBL/GenBank/DDBJ whole genome shotgun (WGS) entry which is preliminary data.</text>
</comment>
<proteinExistence type="predicted"/>
<dbReference type="AlphaFoldDB" id="A0A9D1SY67"/>
<dbReference type="Proteomes" id="UP000886891">
    <property type="component" value="Unassembled WGS sequence"/>
</dbReference>
<evidence type="ECO:0000313" key="1">
    <source>
        <dbReference type="EMBL" id="HIV00386.1"/>
    </source>
</evidence>
<reference evidence="1" key="2">
    <citation type="journal article" date="2021" name="PeerJ">
        <title>Extensive microbial diversity within the chicken gut microbiome revealed by metagenomics and culture.</title>
        <authorList>
            <person name="Gilroy R."/>
            <person name="Ravi A."/>
            <person name="Getino M."/>
            <person name="Pursley I."/>
            <person name="Horton D.L."/>
            <person name="Alikhan N.F."/>
            <person name="Baker D."/>
            <person name="Gharbi K."/>
            <person name="Hall N."/>
            <person name="Watson M."/>
            <person name="Adriaenssens E.M."/>
            <person name="Foster-Nyarko E."/>
            <person name="Jarju S."/>
            <person name="Secka A."/>
            <person name="Antonio M."/>
            <person name="Oren A."/>
            <person name="Chaudhuri R.R."/>
            <person name="La Ragione R."/>
            <person name="Hildebrand F."/>
            <person name="Pallen M.J."/>
        </authorList>
    </citation>
    <scope>NUCLEOTIDE SEQUENCE</scope>
    <source>
        <strain evidence="1">23406</strain>
    </source>
</reference>
<gene>
    <name evidence="1" type="ORF">IAB14_04675</name>
</gene>
<evidence type="ECO:0000313" key="2">
    <source>
        <dbReference type="Proteomes" id="UP000886891"/>
    </source>
</evidence>
<organism evidence="1 2">
    <name type="scientific">Candidatus Stercoripulliclostridium merdipullorum</name>
    <dbReference type="NCBI Taxonomy" id="2840952"/>
    <lineage>
        <taxon>Bacteria</taxon>
        <taxon>Bacillati</taxon>
        <taxon>Bacillota</taxon>
        <taxon>Clostridia</taxon>
        <taxon>Eubacteriales</taxon>
        <taxon>Candidatus Stercoripulliclostridium</taxon>
    </lineage>
</organism>
<accession>A0A9D1SY67</accession>
<protein>
    <submittedName>
        <fullName evidence="1">DUF4364 family protein</fullName>
    </submittedName>
</protein>
<dbReference type="InterPro" id="IPR025374">
    <property type="entry name" value="DUF4364"/>
</dbReference>
<name>A0A9D1SY67_9FIRM</name>
<dbReference type="EMBL" id="DVOH01000035">
    <property type="protein sequence ID" value="HIV00386.1"/>
    <property type="molecule type" value="Genomic_DNA"/>
</dbReference>
<dbReference type="Pfam" id="PF14277">
    <property type="entry name" value="DUF4364"/>
    <property type="match status" value="1"/>
</dbReference>
<reference evidence="1" key="1">
    <citation type="submission" date="2020-10" db="EMBL/GenBank/DDBJ databases">
        <authorList>
            <person name="Gilroy R."/>
        </authorList>
    </citation>
    <scope>NUCLEOTIDE SEQUENCE</scope>
    <source>
        <strain evidence="1">23406</strain>
    </source>
</reference>
<sequence>MIHDEGTNNKLLILFILDKLEMPINEELLLQICSIDNVWIPYFYCAQAIEELVSGGLLSKSTGPNRNLISLTTDGRTCLSHFYNDIAASLREQITEFVKAHRINYRKKQEFVADYFRNPDGSFTVTLKILEVTKPLFELKFNVATRSLATSIYNSWNEKAPDVYCAIYETLIEN</sequence>